<proteinExistence type="predicted"/>
<evidence type="ECO:0000256" key="1">
    <source>
        <dbReference type="SAM" id="MobiDB-lite"/>
    </source>
</evidence>
<dbReference type="EMBL" id="CP017248">
    <property type="protein sequence ID" value="AOR30006.1"/>
    <property type="molecule type" value="Genomic_DNA"/>
</dbReference>
<reference evidence="3" key="1">
    <citation type="submission" date="2016-09" db="EMBL/GenBank/DDBJ databases">
        <title>Streptomyces puniciscabiei strain:TW1S1 Genome sequencing and assembly.</title>
        <authorList>
            <person name="Kim M.-K."/>
            <person name="Kim S.B."/>
        </authorList>
    </citation>
    <scope>NUCLEOTIDE SEQUENCE [LARGE SCALE GENOMIC DNA]</scope>
    <source>
        <strain evidence="3">TW1S1</strain>
    </source>
</reference>
<protein>
    <submittedName>
        <fullName evidence="2">Uncharacterized protein</fullName>
    </submittedName>
</protein>
<feature type="region of interest" description="Disordered" evidence="1">
    <location>
        <begin position="34"/>
        <end position="55"/>
    </location>
</feature>
<dbReference type="RefSeq" id="WP_069776660.1">
    <property type="nucleotide sequence ID" value="NZ_CP017248.1"/>
</dbReference>
<organism evidence="2 3">
    <name type="scientific">Streptomyces fodineus</name>
    <dbReference type="NCBI Taxonomy" id="1904616"/>
    <lineage>
        <taxon>Bacteria</taxon>
        <taxon>Bacillati</taxon>
        <taxon>Actinomycetota</taxon>
        <taxon>Actinomycetes</taxon>
        <taxon>Kitasatosporales</taxon>
        <taxon>Streptomycetaceae</taxon>
        <taxon>Streptomyces</taxon>
    </lineage>
</organism>
<evidence type="ECO:0000313" key="2">
    <source>
        <dbReference type="EMBL" id="AOR30006.1"/>
    </source>
</evidence>
<gene>
    <name evidence="2" type="ORF">BFF78_01930</name>
</gene>
<accession>A0A1D7Y374</accession>
<keyword evidence="3" id="KW-1185">Reference proteome</keyword>
<dbReference type="Proteomes" id="UP000094960">
    <property type="component" value="Chromosome"/>
</dbReference>
<name>A0A1D7Y374_9ACTN</name>
<dbReference type="KEGG" id="spun:BFF78_01930"/>
<evidence type="ECO:0000313" key="3">
    <source>
        <dbReference type="Proteomes" id="UP000094960"/>
    </source>
</evidence>
<sequence length="113" mass="12405">MADLTAVVVAAVGVAGTMGAPLLTQWSRRRELAEEAERAERQRGQDRDERDLQRKRDLYAALNSTARAYRTAAYDYVLAVKHGENADGSALDAARAPTGISTPKPRWCYRGAL</sequence>
<dbReference type="AlphaFoldDB" id="A0A1D7Y374"/>